<keyword evidence="4" id="KW-1185">Reference proteome</keyword>
<organism evidence="5">
    <name type="scientific">Brugia pahangi</name>
    <name type="common">Filarial nematode worm</name>
    <dbReference type="NCBI Taxonomy" id="6280"/>
    <lineage>
        <taxon>Eukaryota</taxon>
        <taxon>Metazoa</taxon>
        <taxon>Ecdysozoa</taxon>
        <taxon>Nematoda</taxon>
        <taxon>Chromadorea</taxon>
        <taxon>Rhabditida</taxon>
        <taxon>Spirurina</taxon>
        <taxon>Spiruromorpha</taxon>
        <taxon>Filarioidea</taxon>
        <taxon>Onchocercidae</taxon>
        <taxon>Brugia</taxon>
    </lineage>
</organism>
<dbReference type="PANTHER" id="PTHR13720:SF33">
    <property type="entry name" value="HELP DOMAIN-CONTAINING PROTEIN"/>
    <property type="match status" value="1"/>
</dbReference>
<keyword evidence="1" id="KW-0853">WD repeat</keyword>
<reference evidence="3 4" key="2">
    <citation type="submission" date="2018-11" db="EMBL/GenBank/DDBJ databases">
        <authorList>
            <consortium name="Pathogen Informatics"/>
        </authorList>
    </citation>
    <scope>NUCLEOTIDE SEQUENCE [LARGE SCALE GENOMIC DNA]</scope>
</reference>
<reference evidence="5" key="1">
    <citation type="submission" date="2017-02" db="UniProtKB">
        <authorList>
            <consortium name="WormBaseParasite"/>
        </authorList>
    </citation>
    <scope>IDENTIFICATION</scope>
</reference>
<accession>A0A0N4TG08</accession>
<evidence type="ECO:0000256" key="1">
    <source>
        <dbReference type="ARBA" id="ARBA00022574"/>
    </source>
</evidence>
<name>A0A0N4TG08_BRUPA</name>
<evidence type="ECO:0000313" key="3">
    <source>
        <dbReference type="EMBL" id="VDN88295.1"/>
    </source>
</evidence>
<sequence>NSSTGQVATIQEAKDVEWASARCVVSFENACISYALMKSIAAIDCSPDKRYIAVALSNGLLRFYQYPTTTILASYKEAHNCSVSARNVSFVGDLLISDGSNDGAIYQWKLS</sequence>
<gene>
    <name evidence="3" type="ORF">BPAG_LOCUS7109</name>
</gene>
<dbReference type="InterPro" id="IPR015943">
    <property type="entry name" value="WD40/YVTN_repeat-like_dom_sf"/>
</dbReference>
<evidence type="ECO:0000313" key="4">
    <source>
        <dbReference type="Proteomes" id="UP000278627"/>
    </source>
</evidence>
<evidence type="ECO:0000256" key="2">
    <source>
        <dbReference type="ARBA" id="ARBA00022737"/>
    </source>
</evidence>
<dbReference type="AlphaFoldDB" id="A0A0N4TG08"/>
<dbReference type="Gene3D" id="2.130.10.10">
    <property type="entry name" value="YVTN repeat-like/Quinoprotein amine dehydrogenase"/>
    <property type="match status" value="1"/>
</dbReference>
<dbReference type="SUPFAM" id="SSF50998">
    <property type="entry name" value="Quinoprotein alcohol dehydrogenase-like"/>
    <property type="match status" value="1"/>
</dbReference>
<dbReference type="InterPro" id="IPR011047">
    <property type="entry name" value="Quinoprotein_ADH-like_sf"/>
</dbReference>
<proteinExistence type="predicted"/>
<keyword evidence="2" id="KW-0677">Repeat</keyword>
<dbReference type="WBParaSite" id="BPAG_0000714601-mRNA-1">
    <property type="protein sequence ID" value="BPAG_0000714601-mRNA-1"/>
    <property type="gene ID" value="BPAG_0000714601"/>
</dbReference>
<dbReference type="Proteomes" id="UP000278627">
    <property type="component" value="Unassembled WGS sequence"/>
</dbReference>
<dbReference type="STRING" id="6280.A0A0N4TG08"/>
<dbReference type="EMBL" id="UZAD01007545">
    <property type="protein sequence ID" value="VDN88295.1"/>
    <property type="molecule type" value="Genomic_DNA"/>
</dbReference>
<dbReference type="InterPro" id="IPR050630">
    <property type="entry name" value="WD_repeat_EMAP"/>
</dbReference>
<protein>
    <submittedName>
        <fullName evidence="5">WD_REPEATS_REGION domain-containing protein</fullName>
    </submittedName>
</protein>
<dbReference type="GO" id="GO:0008017">
    <property type="term" value="F:microtubule binding"/>
    <property type="evidence" value="ECO:0007669"/>
    <property type="project" value="TreeGrafter"/>
</dbReference>
<dbReference type="PANTHER" id="PTHR13720">
    <property type="entry name" value="WD-40 REPEAT PROTEIN"/>
    <property type="match status" value="1"/>
</dbReference>
<evidence type="ECO:0000313" key="5">
    <source>
        <dbReference type="WBParaSite" id="BPAG_0000714601-mRNA-1"/>
    </source>
</evidence>